<keyword evidence="4" id="KW-0274">FAD</keyword>
<keyword evidence="7" id="KW-1185">Reference proteome</keyword>
<gene>
    <name evidence="6" type="ORF">NQ314_011677</name>
</gene>
<keyword evidence="5" id="KW-0560">Oxidoreductase</keyword>
<dbReference type="AlphaFoldDB" id="A0AAV8XGU1"/>
<evidence type="ECO:0000256" key="1">
    <source>
        <dbReference type="ARBA" id="ARBA00001974"/>
    </source>
</evidence>
<dbReference type="PANTHER" id="PTHR11530:SF11">
    <property type="entry name" value="D-ASPARTATE OXIDASE"/>
    <property type="match status" value="1"/>
</dbReference>
<dbReference type="Gene3D" id="3.30.9.10">
    <property type="entry name" value="D-Amino Acid Oxidase, subunit A, domain 2"/>
    <property type="match status" value="1"/>
</dbReference>
<comment type="caution">
    <text evidence="6">The sequence shown here is derived from an EMBL/GenBank/DDBJ whole genome shotgun (WGS) entry which is preliminary data.</text>
</comment>
<accession>A0AAV8XGU1</accession>
<dbReference type="GO" id="GO:0071949">
    <property type="term" value="F:FAD binding"/>
    <property type="evidence" value="ECO:0007669"/>
    <property type="project" value="InterPro"/>
</dbReference>
<dbReference type="EMBL" id="JANEYF010003261">
    <property type="protein sequence ID" value="KAJ8937874.1"/>
    <property type="molecule type" value="Genomic_DNA"/>
</dbReference>
<evidence type="ECO:0000313" key="7">
    <source>
        <dbReference type="Proteomes" id="UP001162156"/>
    </source>
</evidence>
<dbReference type="InterPro" id="IPR023209">
    <property type="entry name" value="DAO"/>
</dbReference>
<dbReference type="SUPFAM" id="SSF54373">
    <property type="entry name" value="FAD-linked reductases, C-terminal domain"/>
    <property type="match status" value="1"/>
</dbReference>
<evidence type="ECO:0000256" key="2">
    <source>
        <dbReference type="ARBA" id="ARBA00004253"/>
    </source>
</evidence>
<proteinExistence type="predicted"/>
<dbReference type="PANTHER" id="PTHR11530">
    <property type="entry name" value="D-AMINO ACID OXIDASE"/>
    <property type="match status" value="1"/>
</dbReference>
<protein>
    <submittedName>
        <fullName evidence="6">Uncharacterized protein</fullName>
    </submittedName>
</protein>
<reference evidence="6" key="1">
    <citation type="journal article" date="2023" name="Insect Mol. Biol.">
        <title>Genome sequencing provides insights into the evolution of gene families encoding plant cell wall-degrading enzymes in longhorned beetles.</title>
        <authorList>
            <person name="Shin N.R."/>
            <person name="Okamura Y."/>
            <person name="Kirsch R."/>
            <person name="Pauchet Y."/>
        </authorList>
    </citation>
    <scope>NUCLEOTIDE SEQUENCE</scope>
    <source>
        <strain evidence="6">RBIC_L_NR</strain>
    </source>
</reference>
<evidence type="ECO:0000313" key="6">
    <source>
        <dbReference type="EMBL" id="KAJ8937874.1"/>
    </source>
</evidence>
<name>A0AAV8XGU1_9CUCU</name>
<evidence type="ECO:0000256" key="4">
    <source>
        <dbReference type="ARBA" id="ARBA00022827"/>
    </source>
</evidence>
<dbReference type="GO" id="GO:0019478">
    <property type="term" value="P:D-amino acid catabolic process"/>
    <property type="evidence" value="ECO:0007669"/>
    <property type="project" value="TreeGrafter"/>
</dbReference>
<organism evidence="6 7">
    <name type="scientific">Rhamnusium bicolor</name>
    <dbReference type="NCBI Taxonomy" id="1586634"/>
    <lineage>
        <taxon>Eukaryota</taxon>
        <taxon>Metazoa</taxon>
        <taxon>Ecdysozoa</taxon>
        <taxon>Arthropoda</taxon>
        <taxon>Hexapoda</taxon>
        <taxon>Insecta</taxon>
        <taxon>Pterygota</taxon>
        <taxon>Neoptera</taxon>
        <taxon>Endopterygota</taxon>
        <taxon>Coleoptera</taxon>
        <taxon>Polyphaga</taxon>
        <taxon>Cucujiformia</taxon>
        <taxon>Chrysomeloidea</taxon>
        <taxon>Cerambycidae</taxon>
        <taxon>Lepturinae</taxon>
        <taxon>Rhagiini</taxon>
        <taxon>Rhamnusium</taxon>
    </lineage>
</organism>
<evidence type="ECO:0000256" key="5">
    <source>
        <dbReference type="ARBA" id="ARBA00023002"/>
    </source>
</evidence>
<sequence>MLGDNRVFPVRGQIIRVEAPWQFHSYLIDSDKSCYIIPNINCVILGGTKQLNFNLEVDDIDKQNILR</sequence>
<dbReference type="GO" id="GO:0003884">
    <property type="term" value="F:D-amino-acid oxidase activity"/>
    <property type="evidence" value="ECO:0007669"/>
    <property type="project" value="InterPro"/>
</dbReference>
<dbReference type="GO" id="GO:0005782">
    <property type="term" value="C:peroxisomal matrix"/>
    <property type="evidence" value="ECO:0007669"/>
    <property type="project" value="UniProtKB-SubCell"/>
</dbReference>
<dbReference type="Proteomes" id="UP001162156">
    <property type="component" value="Unassembled WGS sequence"/>
</dbReference>
<keyword evidence="3" id="KW-0285">Flavoprotein</keyword>
<comment type="cofactor">
    <cofactor evidence="1">
        <name>FAD</name>
        <dbReference type="ChEBI" id="CHEBI:57692"/>
    </cofactor>
</comment>
<evidence type="ECO:0000256" key="3">
    <source>
        <dbReference type="ARBA" id="ARBA00022630"/>
    </source>
</evidence>
<comment type="subcellular location">
    <subcellularLocation>
        <location evidence="2">Peroxisome matrix</location>
    </subcellularLocation>
</comment>